<accession>A0A7D9IQF7</accession>
<evidence type="ECO:0000313" key="3">
    <source>
        <dbReference type="Proteomes" id="UP001152795"/>
    </source>
</evidence>
<dbReference type="InterPro" id="IPR029684">
    <property type="entry name" value="Schlafen"/>
</dbReference>
<dbReference type="PANTHER" id="PTHR12155:SF41">
    <property type="entry name" value="SCHLAFEN ALBA-2 DOMAIN-CONTAINING PROTEIN"/>
    <property type="match status" value="1"/>
</dbReference>
<dbReference type="AlphaFoldDB" id="A0A7D9IQF7"/>
<gene>
    <name evidence="2" type="ORF">PACLA_8A071249</name>
</gene>
<evidence type="ECO:0000259" key="1">
    <source>
        <dbReference type="Pfam" id="PF04326"/>
    </source>
</evidence>
<organism evidence="2 3">
    <name type="scientific">Paramuricea clavata</name>
    <name type="common">Red gorgonian</name>
    <name type="synonym">Violescent sea-whip</name>
    <dbReference type="NCBI Taxonomy" id="317549"/>
    <lineage>
        <taxon>Eukaryota</taxon>
        <taxon>Metazoa</taxon>
        <taxon>Cnidaria</taxon>
        <taxon>Anthozoa</taxon>
        <taxon>Octocorallia</taxon>
        <taxon>Malacalcyonacea</taxon>
        <taxon>Plexauridae</taxon>
        <taxon>Paramuricea</taxon>
    </lineage>
</organism>
<dbReference type="InterPro" id="IPR038461">
    <property type="entry name" value="Schlafen_AlbA_2_dom_sf"/>
</dbReference>
<dbReference type="PANTHER" id="PTHR12155">
    <property type="entry name" value="SCHLAFEN"/>
    <property type="match status" value="1"/>
</dbReference>
<comment type="caution">
    <text evidence="2">The sequence shown here is derived from an EMBL/GenBank/DDBJ whole genome shotgun (WGS) entry which is preliminary data.</text>
</comment>
<dbReference type="InterPro" id="IPR007421">
    <property type="entry name" value="Schlafen_AlbA_2_dom"/>
</dbReference>
<dbReference type="Gene3D" id="3.30.950.30">
    <property type="entry name" value="Schlafen, AAA domain"/>
    <property type="match status" value="1"/>
</dbReference>
<protein>
    <submittedName>
        <fullName evidence="2">Schlafen family member 13-like</fullName>
    </submittedName>
</protein>
<feature type="domain" description="Schlafen AlbA-2" evidence="1">
    <location>
        <begin position="169"/>
        <end position="308"/>
    </location>
</feature>
<reference evidence="2" key="1">
    <citation type="submission" date="2020-04" db="EMBL/GenBank/DDBJ databases">
        <authorList>
            <person name="Alioto T."/>
            <person name="Alioto T."/>
            <person name="Gomez Garrido J."/>
        </authorList>
    </citation>
    <scope>NUCLEOTIDE SEQUENCE</scope>
    <source>
        <strain evidence="2">A484AB</strain>
    </source>
</reference>
<name>A0A7D9IQF7_PARCT</name>
<dbReference type="Pfam" id="PF04326">
    <property type="entry name" value="SLFN_AlbA_2"/>
    <property type="match status" value="1"/>
</dbReference>
<evidence type="ECO:0000313" key="2">
    <source>
        <dbReference type="EMBL" id="CAB4013280.1"/>
    </source>
</evidence>
<keyword evidence="3" id="KW-1185">Reference proteome</keyword>
<sequence length="637" mass="72689">MSFPRTKNINLPVCATKMSDAYQKRYQTSTFNKIVQIINGLFNGYGGKLTLLFDTHLSAEEHIKESIRKIEQKICDFTGVVTLAYCLTIDCPTLASMEITVAESNTNSIYTLYYNLFLPTNQQVIEISPKDPVEKVRDILYMNVLSPEAVKPGSHVKEFTLGTAVGFRESKTVQFKQLLAQRTNNTSLAKRLIKQNKFLNYVSAFANHSGGHIYVGIRDDGTVQGEKITPQDQTELKKEMSKAIGSMIWPDNHHTQGGEEKRWQIDFEAVKSTNGEIVSSTFVIVIYVAQCPGGVFTKQPESYLIKENEAKMIDFPTWKKFIMEGLERDKGERGKEANKASYEDDVDEMLTELLNDNCEWSVLKKATENAQTTHAGVDVRLLCLSKLIKFCLRKGYYEKAGEMFEEYKTILPQSAKVEVFKVMEQYLHCFKERSQGNYERSYEIADQCLKKLDEIQPGIVSAAFLVLEATVVNIIAMKKEDRSERFPLVTKAKELYARAERHLQYVHGFEVATVDLKQKIYMNEVMLFSGSSLAGNKLADPDASVIIKAEAQNCLNKTYEMFPLSEFRDIQLILAHSDFFYRYTKSDKPLALRDRMKKALKLAKRAERSANDAGLSEMRRYAQNRVELIQKEICNYP</sequence>
<dbReference type="EMBL" id="CACRXK020007823">
    <property type="protein sequence ID" value="CAB4013280.1"/>
    <property type="molecule type" value="Genomic_DNA"/>
</dbReference>
<dbReference type="Proteomes" id="UP001152795">
    <property type="component" value="Unassembled WGS sequence"/>
</dbReference>
<proteinExistence type="predicted"/>